<reference evidence="1" key="1">
    <citation type="submission" date="2019-12" db="EMBL/GenBank/DDBJ databases">
        <title>Genome sequencing and annotation of Brassica cretica.</title>
        <authorList>
            <person name="Studholme D.J."/>
            <person name="Sarris P.F."/>
        </authorList>
    </citation>
    <scope>NUCLEOTIDE SEQUENCE</scope>
    <source>
        <strain evidence="1">PFS-102/07</strain>
        <tissue evidence="1">Leaf</tissue>
    </source>
</reference>
<accession>A0A8S9FCH4</accession>
<name>A0A8S9FCH4_BRACR</name>
<protein>
    <submittedName>
        <fullName evidence="1">Uncharacterized protein</fullName>
    </submittedName>
</protein>
<organism evidence="1">
    <name type="scientific">Brassica cretica</name>
    <name type="common">Mustard</name>
    <dbReference type="NCBI Taxonomy" id="69181"/>
    <lineage>
        <taxon>Eukaryota</taxon>
        <taxon>Viridiplantae</taxon>
        <taxon>Streptophyta</taxon>
        <taxon>Embryophyta</taxon>
        <taxon>Tracheophyta</taxon>
        <taxon>Spermatophyta</taxon>
        <taxon>Magnoliopsida</taxon>
        <taxon>eudicotyledons</taxon>
        <taxon>Gunneridae</taxon>
        <taxon>Pentapetalae</taxon>
        <taxon>rosids</taxon>
        <taxon>malvids</taxon>
        <taxon>Brassicales</taxon>
        <taxon>Brassicaceae</taxon>
        <taxon>Brassiceae</taxon>
        <taxon>Brassica</taxon>
    </lineage>
</organism>
<sequence length="121" mass="13818">MLKQKISPPAFPLLRRLSTTAAAAGFSLNLPKLEPSNDAELISQILVTNHNPFHFTESSLQLNGISLSPHLINQTLLRLRHNSKIALSFFQWTNYVALQFRFLEEWMEIQRKGCVNVNLQC</sequence>
<comment type="caution">
    <text evidence="1">The sequence shown here is derived from an EMBL/GenBank/DDBJ whole genome shotgun (WGS) entry which is preliminary data.</text>
</comment>
<evidence type="ECO:0000313" key="1">
    <source>
        <dbReference type="EMBL" id="KAF2530594.1"/>
    </source>
</evidence>
<gene>
    <name evidence="1" type="ORF">F2Q70_00030562</name>
</gene>
<dbReference type="AlphaFoldDB" id="A0A8S9FCH4"/>
<proteinExistence type="predicted"/>
<dbReference type="EMBL" id="QGKY02002305">
    <property type="protein sequence ID" value="KAF2530594.1"/>
    <property type="molecule type" value="Genomic_DNA"/>
</dbReference>